<reference evidence="1 2" key="1">
    <citation type="submission" date="2024-09" db="EMBL/GenBank/DDBJ databases">
        <authorList>
            <person name="Sun Q."/>
            <person name="Mori K."/>
        </authorList>
    </citation>
    <scope>NUCLEOTIDE SEQUENCE [LARGE SCALE GENOMIC DNA]</scope>
    <source>
        <strain evidence="1 2">JCM 13852</strain>
    </source>
</reference>
<organism evidence="1 2">
    <name type="scientific">Amycolatopsis plumensis</name>
    <dbReference type="NCBI Taxonomy" id="236508"/>
    <lineage>
        <taxon>Bacteria</taxon>
        <taxon>Bacillati</taxon>
        <taxon>Actinomycetota</taxon>
        <taxon>Actinomycetes</taxon>
        <taxon>Pseudonocardiales</taxon>
        <taxon>Pseudonocardiaceae</taxon>
        <taxon>Amycolatopsis</taxon>
    </lineage>
</organism>
<dbReference type="InterPro" id="IPR011990">
    <property type="entry name" value="TPR-like_helical_dom_sf"/>
</dbReference>
<sequence>MSIPYAQLPAAIQRVYELLADHPGPDTTAPPIAAALEISELDAATALQRLHAARLLDQLPPGDRYALAPWARQHATHQRARVPDSTRSGQNSRLIDWYAATACAAVLLMAPEALRFSASATHEAVPHDHVDGHRALRWYTWEHRVLSHVLTTAVDHGRSDVAVELADAIWHLARTTDHHDDLAHAHHTGHTLTHQTRHPIAAVFRAREAKALADLRHITDALNAAAEAAALARDTAEPGILALAHSHSGRVDLVAGDPDQALRELTTGLRHYRNVVDDHGHALTRRRIGQAHLALGYTADALCYLDASIGALIRADHRLGAARALTYLADAFTADRQPSNALSALGRAHALLGNSAAPRYRTGLDLAAARARYALGETTITRRLTENLITRLDRAGPGAAGDLAAAVALHDQL</sequence>
<name>A0ABV5U4D7_9PSEU</name>
<dbReference type="Gene3D" id="1.25.40.10">
    <property type="entry name" value="Tetratricopeptide repeat domain"/>
    <property type="match status" value="1"/>
</dbReference>
<dbReference type="EMBL" id="JBHMBK010000012">
    <property type="protein sequence ID" value="MFB9686117.1"/>
    <property type="molecule type" value="Genomic_DNA"/>
</dbReference>
<proteinExistence type="predicted"/>
<evidence type="ECO:0008006" key="3">
    <source>
        <dbReference type="Google" id="ProtNLM"/>
    </source>
</evidence>
<evidence type="ECO:0000313" key="2">
    <source>
        <dbReference type="Proteomes" id="UP001589535"/>
    </source>
</evidence>
<keyword evidence="2" id="KW-1185">Reference proteome</keyword>
<gene>
    <name evidence="1" type="ORF">ACFFTO_18120</name>
</gene>
<dbReference type="SUPFAM" id="SSF48452">
    <property type="entry name" value="TPR-like"/>
    <property type="match status" value="1"/>
</dbReference>
<accession>A0ABV5U4D7</accession>
<evidence type="ECO:0000313" key="1">
    <source>
        <dbReference type="EMBL" id="MFB9686117.1"/>
    </source>
</evidence>
<comment type="caution">
    <text evidence="1">The sequence shown here is derived from an EMBL/GenBank/DDBJ whole genome shotgun (WGS) entry which is preliminary data.</text>
</comment>
<dbReference type="Proteomes" id="UP001589535">
    <property type="component" value="Unassembled WGS sequence"/>
</dbReference>
<protein>
    <recommendedName>
        <fullName evidence="3">Transcriptional regulator</fullName>
    </recommendedName>
</protein>
<dbReference type="RefSeq" id="WP_378194789.1">
    <property type="nucleotide sequence ID" value="NZ_JBHMBK010000012.1"/>
</dbReference>